<feature type="transmembrane region" description="Helical" evidence="2">
    <location>
        <begin position="81"/>
        <end position="102"/>
    </location>
</feature>
<gene>
    <name evidence="3" type="ORF">V2S66_20170</name>
</gene>
<evidence type="ECO:0000256" key="2">
    <source>
        <dbReference type="SAM" id="Phobius"/>
    </source>
</evidence>
<keyword evidence="2" id="KW-0472">Membrane</keyword>
<proteinExistence type="predicted"/>
<keyword evidence="4" id="KW-1185">Reference proteome</keyword>
<reference evidence="3 4" key="1">
    <citation type="submission" date="2023-12" db="EMBL/GenBank/DDBJ databases">
        <title>Streptomyces sp. V4-01.</title>
        <authorList>
            <person name="Somphong A."/>
            <person name="Phongsopitanun W."/>
        </authorList>
    </citation>
    <scope>NUCLEOTIDE SEQUENCE [LARGE SCALE GENOMIC DNA]</scope>
    <source>
        <strain evidence="3 4">V4-01</strain>
    </source>
</reference>
<evidence type="ECO:0000256" key="1">
    <source>
        <dbReference type="SAM" id="MobiDB-lite"/>
    </source>
</evidence>
<feature type="transmembrane region" description="Helical" evidence="2">
    <location>
        <begin position="108"/>
        <end position="128"/>
    </location>
</feature>
<dbReference type="RefSeq" id="WP_330797283.1">
    <property type="nucleotide sequence ID" value="NZ_JAZEWV010000016.1"/>
</dbReference>
<evidence type="ECO:0000313" key="3">
    <source>
        <dbReference type="EMBL" id="MEE4544284.1"/>
    </source>
</evidence>
<dbReference type="Proteomes" id="UP001344658">
    <property type="component" value="Unassembled WGS sequence"/>
</dbReference>
<sequence length="139" mass="15216">MDARDPELNKDLSATLQARKDLGAEYESELVDSFMEKVNERVDSRVEQRVRRELAQQQTSFARADRRPIGPPSPSPRFARYGFAGVTLVLAIPLSAIAAVNAGTGGLFITWAGIVGVNVAQSLTGFLAPKEKPDRDDWS</sequence>
<evidence type="ECO:0000313" key="4">
    <source>
        <dbReference type="Proteomes" id="UP001344658"/>
    </source>
</evidence>
<protein>
    <recommendedName>
        <fullName evidence="5">Integral membrane protein</fullName>
    </recommendedName>
</protein>
<feature type="region of interest" description="Disordered" evidence="1">
    <location>
        <begin position="53"/>
        <end position="74"/>
    </location>
</feature>
<organism evidence="3 4">
    <name type="scientific">Actinacidiphila polyblastidii</name>
    <dbReference type="NCBI Taxonomy" id="3110430"/>
    <lineage>
        <taxon>Bacteria</taxon>
        <taxon>Bacillati</taxon>
        <taxon>Actinomycetota</taxon>
        <taxon>Actinomycetes</taxon>
        <taxon>Kitasatosporales</taxon>
        <taxon>Streptomycetaceae</taxon>
        <taxon>Actinacidiphila</taxon>
    </lineage>
</organism>
<keyword evidence="2" id="KW-1133">Transmembrane helix</keyword>
<comment type="caution">
    <text evidence="3">The sequence shown here is derived from an EMBL/GenBank/DDBJ whole genome shotgun (WGS) entry which is preliminary data.</text>
</comment>
<keyword evidence="2" id="KW-0812">Transmembrane</keyword>
<accession>A0ABU7PEN6</accession>
<evidence type="ECO:0008006" key="5">
    <source>
        <dbReference type="Google" id="ProtNLM"/>
    </source>
</evidence>
<name>A0ABU7PEN6_9ACTN</name>
<dbReference type="EMBL" id="JAZEWV010000016">
    <property type="protein sequence ID" value="MEE4544284.1"/>
    <property type="molecule type" value="Genomic_DNA"/>
</dbReference>